<dbReference type="GO" id="GO:0005886">
    <property type="term" value="C:plasma membrane"/>
    <property type="evidence" value="ECO:0007669"/>
    <property type="project" value="UniProtKB-SubCell"/>
</dbReference>
<dbReference type="Pfam" id="PF00528">
    <property type="entry name" value="BPD_transp_1"/>
    <property type="match status" value="1"/>
</dbReference>
<keyword evidence="4 5" id="KW-0472">Membrane</keyword>
<feature type="transmembrane region" description="Helical" evidence="5">
    <location>
        <begin position="117"/>
        <end position="139"/>
    </location>
</feature>
<dbReference type="Proteomes" id="UP000546257">
    <property type="component" value="Unassembled WGS sequence"/>
</dbReference>
<keyword evidence="8" id="KW-1185">Reference proteome</keyword>
<dbReference type="PROSITE" id="PS50928">
    <property type="entry name" value="ABC_TM1"/>
    <property type="match status" value="1"/>
</dbReference>
<keyword evidence="5" id="KW-0813">Transport</keyword>
<dbReference type="AlphaFoldDB" id="A0A7J9SMH9"/>
<dbReference type="InterPro" id="IPR035906">
    <property type="entry name" value="MetI-like_sf"/>
</dbReference>
<evidence type="ECO:0000256" key="3">
    <source>
        <dbReference type="ARBA" id="ARBA00022989"/>
    </source>
</evidence>
<feature type="transmembrane region" description="Helical" evidence="5">
    <location>
        <begin position="21"/>
        <end position="41"/>
    </location>
</feature>
<evidence type="ECO:0000256" key="2">
    <source>
        <dbReference type="ARBA" id="ARBA00022692"/>
    </source>
</evidence>
<comment type="caution">
    <text evidence="7">The sequence shown here is derived from an EMBL/GenBank/DDBJ whole genome shotgun (WGS) entry which is preliminary data.</text>
</comment>
<gene>
    <name evidence="7" type="ORF">H5V44_16030</name>
</gene>
<name>A0A7J9SMH9_9EURY</name>
<feature type="domain" description="ABC transmembrane type-1" evidence="6">
    <location>
        <begin position="80"/>
        <end position="294"/>
    </location>
</feature>
<feature type="transmembrane region" description="Helical" evidence="5">
    <location>
        <begin position="225"/>
        <end position="250"/>
    </location>
</feature>
<proteinExistence type="inferred from homology"/>
<evidence type="ECO:0000259" key="6">
    <source>
        <dbReference type="PROSITE" id="PS50928"/>
    </source>
</evidence>
<evidence type="ECO:0000256" key="5">
    <source>
        <dbReference type="RuleBase" id="RU363032"/>
    </source>
</evidence>
<sequence>MNRLRAGQSDDLEASPRRLALYLMLIALIGIYLLPLETGIVTSLKTEQGYLTTQPLLPPSENFLTFQPWITAWETLSPALINSALYSIPATILSALIGSIAAHGLTNTEWRGQTAVFLVFAIGIFIPYQSVLIPLSRFWGFLELQTMFGPNGIVNLWQLPFVYPHYSYIVELTLTHTAYGIPITTLFFRGYYQALSDDMIEAARLGGAGLLSIYREIVLPLSKPMFVVAFIYQFTSIWNGLLFVLIIVGTNKAARPATLALNELAKVGYVPTYNTMMAGAFITALPTLLVYILFGDQFAKGVAGYGQAD</sequence>
<protein>
    <submittedName>
        <fullName evidence="7">Carbohydrate ABC transporter permease</fullName>
    </submittedName>
</protein>
<dbReference type="PANTHER" id="PTHR43879">
    <property type="entry name" value="ABC TRANSPORTER PERMEASE PROTEIN"/>
    <property type="match status" value="1"/>
</dbReference>
<evidence type="ECO:0000256" key="4">
    <source>
        <dbReference type="ARBA" id="ARBA00023136"/>
    </source>
</evidence>
<dbReference type="CDD" id="cd06261">
    <property type="entry name" value="TM_PBP2"/>
    <property type="match status" value="1"/>
</dbReference>
<dbReference type="SUPFAM" id="SSF161098">
    <property type="entry name" value="MetI-like"/>
    <property type="match status" value="1"/>
</dbReference>
<organism evidence="7 8">
    <name type="scientific">Halobellus ruber</name>
    <dbReference type="NCBI Taxonomy" id="2761102"/>
    <lineage>
        <taxon>Archaea</taxon>
        <taxon>Methanobacteriati</taxon>
        <taxon>Methanobacteriota</taxon>
        <taxon>Stenosarchaea group</taxon>
        <taxon>Halobacteria</taxon>
        <taxon>Halobacteriales</taxon>
        <taxon>Haloferacaceae</taxon>
        <taxon>Halobellus</taxon>
    </lineage>
</organism>
<keyword evidence="2 5" id="KW-0812">Transmembrane</keyword>
<comment type="subcellular location">
    <subcellularLocation>
        <location evidence="5">Cell membrane</location>
        <topology evidence="5">Multi-pass membrane protein</topology>
    </subcellularLocation>
    <subcellularLocation>
        <location evidence="1">Membrane</location>
        <topology evidence="1">Multi-pass membrane protein</topology>
    </subcellularLocation>
</comment>
<evidence type="ECO:0000256" key="1">
    <source>
        <dbReference type="ARBA" id="ARBA00004141"/>
    </source>
</evidence>
<dbReference type="InterPro" id="IPR000515">
    <property type="entry name" value="MetI-like"/>
</dbReference>
<dbReference type="EMBL" id="JACKXD010000007">
    <property type="protein sequence ID" value="MBB6647772.1"/>
    <property type="molecule type" value="Genomic_DNA"/>
</dbReference>
<dbReference type="Gene3D" id="1.10.3720.10">
    <property type="entry name" value="MetI-like"/>
    <property type="match status" value="1"/>
</dbReference>
<reference evidence="7 8" key="1">
    <citation type="submission" date="2020-08" db="EMBL/GenBank/DDBJ databases">
        <authorList>
            <person name="Seo M.-J."/>
        </authorList>
    </citation>
    <scope>NUCLEOTIDE SEQUENCE [LARGE SCALE GENOMIC DNA]</scope>
    <source>
        <strain evidence="7 8">MBLA0160</strain>
    </source>
</reference>
<dbReference type="PANTHER" id="PTHR43879:SF1">
    <property type="entry name" value="GLUCOSE IMPORT SYSTEM PERMEASE PROTEIN GLCU"/>
    <property type="match status" value="1"/>
</dbReference>
<evidence type="ECO:0000313" key="7">
    <source>
        <dbReference type="EMBL" id="MBB6647772.1"/>
    </source>
</evidence>
<comment type="similarity">
    <text evidence="5">Belongs to the binding-protein-dependent transport system permease family.</text>
</comment>
<feature type="transmembrane region" description="Helical" evidence="5">
    <location>
        <begin position="270"/>
        <end position="294"/>
    </location>
</feature>
<keyword evidence="3 5" id="KW-1133">Transmembrane helix</keyword>
<feature type="transmembrane region" description="Helical" evidence="5">
    <location>
        <begin position="84"/>
        <end position="105"/>
    </location>
</feature>
<dbReference type="GO" id="GO:0055085">
    <property type="term" value="P:transmembrane transport"/>
    <property type="evidence" value="ECO:0007669"/>
    <property type="project" value="InterPro"/>
</dbReference>
<evidence type="ECO:0000313" key="8">
    <source>
        <dbReference type="Proteomes" id="UP000546257"/>
    </source>
</evidence>
<feature type="transmembrane region" description="Helical" evidence="5">
    <location>
        <begin position="166"/>
        <end position="188"/>
    </location>
</feature>
<accession>A0A7J9SMH9</accession>